<dbReference type="Proteomes" id="UP000268857">
    <property type="component" value="Unassembled WGS sequence"/>
</dbReference>
<feature type="domain" description="PAS" evidence="1">
    <location>
        <begin position="358"/>
        <end position="412"/>
    </location>
</feature>
<sequence>MFSLVSLAVYTTLAMAFTRSKVYTNQHQLNNNKKKLTSATKEHITSCKDTNQALLQELESYKQSVLEPQELLYSLAELSPFPIVVVCLESGNILFKNQLLEPLFGIDSYKKLDKITSEFYANSALWTQLTNKLYSGEPVKNFAVQLKKINGNLFEALISAKVVNYEDKLAALIVFNEQPRTKQINALFGDKTEDINAQAKPENLNSGFETSTGSTIPALAIEYQHLEARLHLMERALAASSNGIILTDVNQPDNPIIYVNPAFEKMTGYCAGEVIGRNCRFLQGNERDQAAVEELRIAIQEQRECHVILRNYRKDGTPFWNELYVAPVFDAFGCLTHFIGVQNDITQHLEATEALREREEQYRRIVETATEGIWVLDKDNKTRFVNQQMATMLGYTVDEMLGKTLFSFMDSEGLAIATNLLSRRQQGIHETHDFKFRCKDGSDLWAMISCAPLFDEQGNYAGALGMVTDITDRKHMEKNLVRHAFYDALTGLPNRVLFMCRLEQAIARIKRCPDDLFAVLFLDLDRFKLVNDSLGHLVGDRLLVTLAQRLQSCLHPDDDDTVARLGGDEFTILLSHIQSVDDAIRVAEDIHQILKSPFNLNGYEVFTTASIGIVLGTTKYSQAADLLRDADTALYRAKEQGQAWHMVFDTTMYDRAVALLQLETDLRWAIERRELRVLYQPIVSVATGRITGFEALVRWQHPERGLIPPAEFIPVAEETGLIVPIDQWVLRESCQQLRQWQLQFPDIKPLSISVNLSGKHFSQPCLVEQIDQILQQTNLAPSSLKLEITESVIIASPEKAASVLQQLKALGIQLCIDDFGTGYSSLAYLHHFPIDVLKIDRSFVTRLDKNGEQLAIIRAIITLAGNLGMSVVAEGVETTDQLVQLRLLQCDQAQGYLFSQPLNSDKTSILLAARPQF</sequence>
<name>A0A433N202_CHLFR</name>
<evidence type="ECO:0000313" key="5">
    <source>
        <dbReference type="EMBL" id="RUR75097.1"/>
    </source>
</evidence>
<dbReference type="Pfam" id="PF00990">
    <property type="entry name" value="GGDEF"/>
    <property type="match status" value="1"/>
</dbReference>
<dbReference type="Pfam" id="PF13426">
    <property type="entry name" value="PAS_9"/>
    <property type="match status" value="1"/>
</dbReference>
<dbReference type="Pfam" id="PF00989">
    <property type="entry name" value="PAS"/>
    <property type="match status" value="1"/>
</dbReference>
<dbReference type="NCBIfam" id="TIGR00229">
    <property type="entry name" value="sensory_box"/>
    <property type="match status" value="2"/>
</dbReference>
<dbReference type="SUPFAM" id="SSF55073">
    <property type="entry name" value="Nucleotide cyclase"/>
    <property type="match status" value="1"/>
</dbReference>
<dbReference type="SMART" id="SM00091">
    <property type="entry name" value="PAS"/>
    <property type="match status" value="2"/>
</dbReference>
<evidence type="ECO:0008006" key="7">
    <source>
        <dbReference type="Google" id="ProtNLM"/>
    </source>
</evidence>
<evidence type="ECO:0000259" key="2">
    <source>
        <dbReference type="PROSITE" id="PS50113"/>
    </source>
</evidence>
<protein>
    <recommendedName>
        <fullName evidence="7">GGDEF domain-containing protein</fullName>
    </recommendedName>
</protein>
<dbReference type="PROSITE" id="PS50883">
    <property type="entry name" value="EAL"/>
    <property type="match status" value="1"/>
</dbReference>
<feature type="domain" description="GGDEF" evidence="4">
    <location>
        <begin position="515"/>
        <end position="650"/>
    </location>
</feature>
<dbReference type="InterPro" id="IPR035965">
    <property type="entry name" value="PAS-like_dom_sf"/>
</dbReference>
<dbReference type="SMART" id="SM00086">
    <property type="entry name" value="PAC"/>
    <property type="match status" value="2"/>
</dbReference>
<dbReference type="InterPro" id="IPR000160">
    <property type="entry name" value="GGDEF_dom"/>
</dbReference>
<comment type="caution">
    <text evidence="5">The sequence shown here is derived from an EMBL/GenBank/DDBJ whole genome shotgun (WGS) entry which is preliminary data.</text>
</comment>
<dbReference type="Gene3D" id="3.30.70.270">
    <property type="match status" value="1"/>
</dbReference>
<keyword evidence="6" id="KW-1185">Reference proteome</keyword>
<dbReference type="Gene3D" id="3.30.450.20">
    <property type="entry name" value="PAS domain"/>
    <property type="match status" value="3"/>
</dbReference>
<dbReference type="PANTHER" id="PTHR44757">
    <property type="entry name" value="DIGUANYLATE CYCLASE DGCP"/>
    <property type="match status" value="1"/>
</dbReference>
<dbReference type="NCBIfam" id="TIGR00254">
    <property type="entry name" value="GGDEF"/>
    <property type="match status" value="1"/>
</dbReference>
<proteinExistence type="predicted"/>
<gene>
    <name evidence="5" type="ORF">PCC6912_49400</name>
</gene>
<dbReference type="PROSITE" id="PS50113">
    <property type="entry name" value="PAC"/>
    <property type="match status" value="2"/>
</dbReference>
<dbReference type="InterPro" id="IPR029787">
    <property type="entry name" value="Nucleotide_cyclase"/>
</dbReference>
<evidence type="ECO:0000259" key="1">
    <source>
        <dbReference type="PROSITE" id="PS50112"/>
    </source>
</evidence>
<organism evidence="5 6">
    <name type="scientific">Chlorogloeopsis fritschii PCC 6912</name>
    <dbReference type="NCBI Taxonomy" id="211165"/>
    <lineage>
        <taxon>Bacteria</taxon>
        <taxon>Bacillati</taxon>
        <taxon>Cyanobacteriota</taxon>
        <taxon>Cyanophyceae</taxon>
        <taxon>Nostocales</taxon>
        <taxon>Chlorogloeopsidaceae</taxon>
        <taxon>Chlorogloeopsis</taxon>
    </lineage>
</organism>
<dbReference type="InterPro" id="IPR000700">
    <property type="entry name" value="PAS-assoc_C"/>
</dbReference>
<dbReference type="InterPro" id="IPR001610">
    <property type="entry name" value="PAC"/>
</dbReference>
<dbReference type="Pfam" id="PF00563">
    <property type="entry name" value="EAL"/>
    <property type="match status" value="1"/>
</dbReference>
<dbReference type="OrthoDB" id="9787983at2"/>
<dbReference type="SUPFAM" id="SSF55785">
    <property type="entry name" value="PYP-like sensor domain (PAS domain)"/>
    <property type="match status" value="3"/>
</dbReference>
<dbReference type="InterPro" id="IPR001633">
    <property type="entry name" value="EAL_dom"/>
</dbReference>
<dbReference type="CDD" id="cd01948">
    <property type="entry name" value="EAL"/>
    <property type="match status" value="1"/>
</dbReference>
<dbReference type="EMBL" id="RSCJ01000026">
    <property type="protein sequence ID" value="RUR75097.1"/>
    <property type="molecule type" value="Genomic_DNA"/>
</dbReference>
<dbReference type="InterPro" id="IPR052155">
    <property type="entry name" value="Biofilm_reg_signaling"/>
</dbReference>
<dbReference type="CDD" id="cd01949">
    <property type="entry name" value="GGDEF"/>
    <property type="match status" value="1"/>
</dbReference>
<dbReference type="InterPro" id="IPR000014">
    <property type="entry name" value="PAS"/>
</dbReference>
<evidence type="ECO:0000259" key="4">
    <source>
        <dbReference type="PROSITE" id="PS50887"/>
    </source>
</evidence>
<reference evidence="5 6" key="1">
    <citation type="journal article" date="2019" name="Genome Biol. Evol.">
        <title>Day and night: Metabolic profiles and evolutionary relationships of six axenic non-marine cyanobacteria.</title>
        <authorList>
            <person name="Will S.E."/>
            <person name="Henke P."/>
            <person name="Boedeker C."/>
            <person name="Huang S."/>
            <person name="Brinkmann H."/>
            <person name="Rohde M."/>
            <person name="Jarek M."/>
            <person name="Friedl T."/>
            <person name="Seufert S."/>
            <person name="Schumacher M."/>
            <person name="Overmann J."/>
            <person name="Neumann-Schaal M."/>
            <person name="Petersen J."/>
        </authorList>
    </citation>
    <scope>NUCLEOTIDE SEQUENCE [LARGE SCALE GENOMIC DNA]</scope>
    <source>
        <strain evidence="5 6">PCC 6912</strain>
    </source>
</reference>
<dbReference type="SUPFAM" id="SSF141868">
    <property type="entry name" value="EAL domain-like"/>
    <property type="match status" value="1"/>
</dbReference>
<dbReference type="InterPro" id="IPR035919">
    <property type="entry name" value="EAL_sf"/>
</dbReference>
<dbReference type="InterPro" id="IPR013767">
    <property type="entry name" value="PAS_fold"/>
</dbReference>
<dbReference type="PANTHER" id="PTHR44757:SF2">
    <property type="entry name" value="BIOFILM ARCHITECTURE MAINTENANCE PROTEIN MBAA"/>
    <property type="match status" value="1"/>
</dbReference>
<dbReference type="CDD" id="cd00130">
    <property type="entry name" value="PAS"/>
    <property type="match status" value="2"/>
</dbReference>
<feature type="domain" description="PAC" evidence="2">
    <location>
        <begin position="430"/>
        <end position="482"/>
    </location>
</feature>
<evidence type="ECO:0000259" key="3">
    <source>
        <dbReference type="PROSITE" id="PS50883"/>
    </source>
</evidence>
<dbReference type="SMART" id="SM00052">
    <property type="entry name" value="EAL"/>
    <property type="match status" value="1"/>
</dbReference>
<dbReference type="FunFam" id="3.20.20.450:FF:000001">
    <property type="entry name" value="Cyclic di-GMP phosphodiesterase yahA"/>
    <property type="match status" value="1"/>
</dbReference>
<feature type="domain" description="PAS" evidence="1">
    <location>
        <begin position="229"/>
        <end position="302"/>
    </location>
</feature>
<feature type="domain" description="PAC" evidence="2">
    <location>
        <begin position="303"/>
        <end position="357"/>
    </location>
</feature>
<dbReference type="InterPro" id="IPR043128">
    <property type="entry name" value="Rev_trsase/Diguanyl_cyclase"/>
</dbReference>
<dbReference type="STRING" id="211165.GCA_000317285_01085"/>
<dbReference type="PROSITE" id="PS50887">
    <property type="entry name" value="GGDEF"/>
    <property type="match status" value="1"/>
</dbReference>
<dbReference type="SMART" id="SM00267">
    <property type="entry name" value="GGDEF"/>
    <property type="match status" value="1"/>
</dbReference>
<evidence type="ECO:0000313" key="6">
    <source>
        <dbReference type="Proteomes" id="UP000268857"/>
    </source>
</evidence>
<feature type="domain" description="EAL" evidence="3">
    <location>
        <begin position="659"/>
        <end position="915"/>
    </location>
</feature>
<dbReference type="PROSITE" id="PS50112">
    <property type="entry name" value="PAS"/>
    <property type="match status" value="2"/>
</dbReference>
<dbReference type="GO" id="GO:0006355">
    <property type="term" value="P:regulation of DNA-templated transcription"/>
    <property type="evidence" value="ECO:0007669"/>
    <property type="project" value="InterPro"/>
</dbReference>
<dbReference type="AlphaFoldDB" id="A0A433N202"/>
<accession>A0A433N202</accession>
<dbReference type="Gene3D" id="3.20.20.450">
    <property type="entry name" value="EAL domain"/>
    <property type="match status" value="1"/>
</dbReference>
<dbReference type="RefSeq" id="WP_016873643.1">
    <property type="nucleotide sequence ID" value="NZ_AJLN01000047.1"/>
</dbReference>